<dbReference type="Pfam" id="PF00730">
    <property type="entry name" value="HhH-GPD"/>
    <property type="match status" value="1"/>
</dbReference>
<protein>
    <recommendedName>
        <fullName evidence="4">HhH-GPD domain-containing protein</fullName>
    </recommendedName>
</protein>
<evidence type="ECO:0000259" key="4">
    <source>
        <dbReference type="Pfam" id="PF00730"/>
    </source>
</evidence>
<dbReference type="PANTHER" id="PTHR15074">
    <property type="entry name" value="METHYL-CPG-BINDING PROTEIN"/>
    <property type="match status" value="1"/>
</dbReference>
<reference evidence="5" key="1">
    <citation type="journal article" date="2019" name="BMC Genomics">
        <title>A new reference genome for Sorghum bicolor reveals high levels of sequence similarity between sweet and grain genotypes: implications for the genetics of sugar metabolism.</title>
        <authorList>
            <person name="Cooper E.A."/>
            <person name="Brenton Z.W."/>
            <person name="Flinn B.S."/>
            <person name="Jenkins J."/>
            <person name="Shu S."/>
            <person name="Flowers D."/>
            <person name="Luo F."/>
            <person name="Wang Y."/>
            <person name="Xia P."/>
            <person name="Barry K."/>
            <person name="Daum C."/>
            <person name="Lipzen A."/>
            <person name="Yoshinaga Y."/>
            <person name="Schmutz J."/>
            <person name="Saski C."/>
            <person name="Vermerris W."/>
            <person name="Kresovich S."/>
        </authorList>
    </citation>
    <scope>NUCLEOTIDE SEQUENCE</scope>
</reference>
<name>A0A921S1Q3_SORBI</name>
<comment type="caution">
    <text evidence="5">The sequence shown here is derived from an EMBL/GenBank/DDBJ whole genome shotgun (WGS) entry which is preliminary data.</text>
</comment>
<evidence type="ECO:0000313" key="5">
    <source>
        <dbReference type="EMBL" id="KAG0549770.1"/>
    </source>
</evidence>
<dbReference type="GO" id="GO:0005634">
    <property type="term" value="C:nucleus"/>
    <property type="evidence" value="ECO:0007669"/>
    <property type="project" value="UniProtKB-SubCell"/>
</dbReference>
<dbReference type="GO" id="GO:0006284">
    <property type="term" value="P:base-excision repair"/>
    <property type="evidence" value="ECO:0007669"/>
    <property type="project" value="InterPro"/>
</dbReference>
<dbReference type="GO" id="GO:0003677">
    <property type="term" value="F:DNA binding"/>
    <property type="evidence" value="ECO:0007669"/>
    <property type="project" value="InterPro"/>
</dbReference>
<evidence type="ECO:0000256" key="3">
    <source>
        <dbReference type="SAM" id="MobiDB-lite"/>
    </source>
</evidence>
<reference evidence="5" key="2">
    <citation type="submission" date="2020-10" db="EMBL/GenBank/DDBJ databases">
        <authorList>
            <person name="Cooper E.A."/>
            <person name="Brenton Z.W."/>
            <person name="Flinn B.S."/>
            <person name="Jenkins J."/>
            <person name="Shu S."/>
            <person name="Flowers D."/>
            <person name="Luo F."/>
            <person name="Wang Y."/>
            <person name="Xia P."/>
            <person name="Barry K."/>
            <person name="Daum C."/>
            <person name="Lipzen A."/>
            <person name="Yoshinaga Y."/>
            <person name="Schmutz J."/>
            <person name="Saski C."/>
            <person name="Vermerris W."/>
            <person name="Kresovich S."/>
        </authorList>
    </citation>
    <scope>NUCLEOTIDE SEQUENCE</scope>
</reference>
<feature type="compositionally biased region" description="Polar residues" evidence="3">
    <location>
        <begin position="582"/>
        <end position="604"/>
    </location>
</feature>
<feature type="region of interest" description="Disordered" evidence="3">
    <location>
        <begin position="261"/>
        <end position="339"/>
    </location>
</feature>
<evidence type="ECO:0000256" key="1">
    <source>
        <dbReference type="ARBA" id="ARBA00004123"/>
    </source>
</evidence>
<feature type="compositionally biased region" description="Low complexity" evidence="3">
    <location>
        <begin position="493"/>
        <end position="507"/>
    </location>
</feature>
<dbReference type="Proteomes" id="UP000807115">
    <property type="component" value="Chromosome 1"/>
</dbReference>
<dbReference type="InterPro" id="IPR045138">
    <property type="entry name" value="MeCP2/MBD4"/>
</dbReference>
<accession>A0A921S1Q3</accession>
<feature type="region of interest" description="Disordered" evidence="3">
    <location>
        <begin position="214"/>
        <end position="243"/>
    </location>
</feature>
<feature type="compositionally biased region" description="Basic and acidic residues" evidence="3">
    <location>
        <begin position="326"/>
        <end position="339"/>
    </location>
</feature>
<feature type="domain" description="HhH-GPD" evidence="4">
    <location>
        <begin position="677"/>
        <end position="773"/>
    </location>
</feature>
<organism evidence="5 6">
    <name type="scientific">Sorghum bicolor</name>
    <name type="common">Sorghum</name>
    <name type="synonym">Sorghum vulgare</name>
    <dbReference type="NCBI Taxonomy" id="4558"/>
    <lineage>
        <taxon>Eukaryota</taxon>
        <taxon>Viridiplantae</taxon>
        <taxon>Streptophyta</taxon>
        <taxon>Embryophyta</taxon>
        <taxon>Tracheophyta</taxon>
        <taxon>Spermatophyta</taxon>
        <taxon>Magnoliopsida</taxon>
        <taxon>Liliopsida</taxon>
        <taxon>Poales</taxon>
        <taxon>Poaceae</taxon>
        <taxon>PACMAD clade</taxon>
        <taxon>Panicoideae</taxon>
        <taxon>Andropogonodae</taxon>
        <taxon>Andropogoneae</taxon>
        <taxon>Sorghinae</taxon>
        <taxon>Sorghum</taxon>
    </lineage>
</organism>
<keyword evidence="2" id="KW-0539">Nucleus</keyword>
<feature type="region of interest" description="Disordered" evidence="3">
    <location>
        <begin position="105"/>
        <end position="156"/>
    </location>
</feature>
<feature type="region of interest" description="Disordered" evidence="3">
    <location>
        <begin position="541"/>
        <end position="638"/>
    </location>
</feature>
<dbReference type="SUPFAM" id="SSF48150">
    <property type="entry name" value="DNA-glycosylase"/>
    <property type="match status" value="1"/>
</dbReference>
<feature type="compositionally biased region" description="Polar residues" evidence="3">
    <location>
        <begin position="290"/>
        <end position="325"/>
    </location>
</feature>
<dbReference type="AlphaFoldDB" id="A0A921S1Q3"/>
<dbReference type="InterPro" id="IPR003265">
    <property type="entry name" value="HhH-GPD_domain"/>
</dbReference>
<evidence type="ECO:0000256" key="2">
    <source>
        <dbReference type="ARBA" id="ARBA00023242"/>
    </source>
</evidence>
<comment type="subcellular location">
    <subcellularLocation>
        <location evidence="1">Nucleus</location>
    </subcellularLocation>
</comment>
<feature type="compositionally biased region" description="Low complexity" evidence="3">
    <location>
        <begin position="214"/>
        <end position="228"/>
    </location>
</feature>
<dbReference type="GO" id="GO:0003824">
    <property type="term" value="F:catalytic activity"/>
    <property type="evidence" value="ECO:0007669"/>
    <property type="project" value="InterPro"/>
</dbReference>
<feature type="region of interest" description="Disordered" evidence="3">
    <location>
        <begin position="493"/>
        <end position="525"/>
    </location>
</feature>
<feature type="region of interest" description="Disordered" evidence="3">
    <location>
        <begin position="1"/>
        <end position="85"/>
    </location>
</feature>
<dbReference type="PANTHER" id="PTHR15074:SF0">
    <property type="entry name" value="METHYL-CPG-BINDING DOMAIN PROTEIN 4-LIKE PROTEIN"/>
    <property type="match status" value="1"/>
</dbReference>
<sequence>MSAPAEDLEASRQKKRRRKKHREQEEAIAASSKAPRPPTTPESKRESTVPVAPETLASAGMAAAGESPRPPANPESKSESPVPVATETLTSVVMVAAAAVSLVKERERKNQVAPPACPLMEESVGKEEKRRKKRKHGEAAVVIPSTPTPAAAQNLQMESKVMAAVRKKQRRRMVEHEQSRQPPFPVDVHPQAGEEAAAACGGIMGSQCVKRSSSKKSQVLKKQQPLPQGFFPPTADPNFTDQDPNYSSPFGAFFAQFAYKPDRRKDGSGPPLPNTVDRAARLPPQGHPSPGSSLLTAKVTSKAARTTTSNTKQPCPASASTSGSQEEVRIKQKEKPKVKMTREIALRDSPCPVANPEYMSDSPVPVTPETLTSVEMIVGVKERERKNQEALPASPLMEEPVWKEEKKHKKRKNGEAAVVIPSPPTAAMAQILQRESKVTAEGVTLRKKHRQPKVEHEQFGQLPLPIDVHPQAGEEAAAAGGIMGSQCVKRSSSKKSQVLKKQQPLPQGFFPPMADPNFTDQDPNYSSPFGAFFAQFAYKPDRRKDGSGLPLPNTADRPARLPPRGHPSSRSSLLTAKESSKAARTTTSNTMQPCPASASTSGSQEGIRVKGIEKPEKMMTMEKKPRRKSPLLSAAEKRSDKYRRLPLDQLVPPPCSPHKLLQENYASDPWKVIVICMLLNLTQGKQVEKKVNGFFERYPDPQTAYRADPKKMAEYLAPLGFQRVKTKRIQKFSKAYVGEEWTYITELCGVGKYAADAYAIFCAGRANEVVPKDHKLVDYWNYVCFELPSIQKSKNVQEAGVMGLGNLVP</sequence>
<gene>
    <name evidence="5" type="ORF">BDA96_01G283100</name>
</gene>
<dbReference type="InterPro" id="IPR011257">
    <property type="entry name" value="DNA_glycosylase"/>
</dbReference>
<proteinExistence type="predicted"/>
<dbReference type="FunFam" id="1.10.340.30:FF:000007">
    <property type="entry name" value="Methyl-CpG-binding domain protein 4"/>
    <property type="match status" value="1"/>
</dbReference>
<dbReference type="EMBL" id="CM027680">
    <property type="protein sequence ID" value="KAG0549770.1"/>
    <property type="molecule type" value="Genomic_DNA"/>
</dbReference>
<dbReference type="Gene3D" id="1.10.340.30">
    <property type="entry name" value="Hypothetical protein, domain 2"/>
    <property type="match status" value="1"/>
</dbReference>
<feature type="compositionally biased region" description="Basic and acidic residues" evidence="3">
    <location>
        <begin position="607"/>
        <end position="623"/>
    </location>
</feature>
<evidence type="ECO:0000313" key="6">
    <source>
        <dbReference type="Proteomes" id="UP000807115"/>
    </source>
</evidence>